<dbReference type="InterPro" id="IPR036322">
    <property type="entry name" value="WD40_repeat_dom_sf"/>
</dbReference>
<dbReference type="OrthoDB" id="1932312at2759"/>
<protein>
    <submittedName>
        <fullName evidence="1">Uncharacterized protein</fullName>
    </submittedName>
</protein>
<organism evidence="1 2">
    <name type="scientific">Monoraphidium neglectum</name>
    <dbReference type="NCBI Taxonomy" id="145388"/>
    <lineage>
        <taxon>Eukaryota</taxon>
        <taxon>Viridiplantae</taxon>
        <taxon>Chlorophyta</taxon>
        <taxon>core chlorophytes</taxon>
        <taxon>Chlorophyceae</taxon>
        <taxon>CS clade</taxon>
        <taxon>Sphaeropleales</taxon>
        <taxon>Selenastraceae</taxon>
        <taxon>Monoraphidium</taxon>
    </lineage>
</organism>
<dbReference type="SMART" id="SM00320">
    <property type="entry name" value="WD40"/>
    <property type="match status" value="3"/>
</dbReference>
<dbReference type="Gene3D" id="2.130.10.10">
    <property type="entry name" value="YVTN repeat-like/Quinoprotein amine dehydrogenase"/>
    <property type="match status" value="2"/>
</dbReference>
<dbReference type="AlphaFoldDB" id="A0A0D2JXG4"/>
<dbReference type="EMBL" id="KK100873">
    <property type="protein sequence ID" value="KIZ03323.1"/>
    <property type="molecule type" value="Genomic_DNA"/>
</dbReference>
<dbReference type="RefSeq" id="XP_013902342.1">
    <property type="nucleotide sequence ID" value="XM_014046888.1"/>
</dbReference>
<evidence type="ECO:0000313" key="2">
    <source>
        <dbReference type="Proteomes" id="UP000054498"/>
    </source>
</evidence>
<dbReference type="PANTHER" id="PTHR19879">
    <property type="entry name" value="TRANSCRIPTION INITIATION FACTOR TFIID"/>
    <property type="match status" value="1"/>
</dbReference>
<dbReference type="Proteomes" id="UP000054498">
    <property type="component" value="Unassembled WGS sequence"/>
</dbReference>
<accession>A0A0D2JXG4</accession>
<dbReference type="InterPro" id="IPR001680">
    <property type="entry name" value="WD40_rpt"/>
</dbReference>
<dbReference type="GeneID" id="25737516"/>
<reference evidence="1 2" key="1">
    <citation type="journal article" date="2013" name="BMC Genomics">
        <title>Reconstruction of the lipid metabolism for the microalga Monoraphidium neglectum from its genome sequence reveals characteristics suitable for biofuel production.</title>
        <authorList>
            <person name="Bogen C."/>
            <person name="Al-Dilaimi A."/>
            <person name="Albersmeier A."/>
            <person name="Wichmann J."/>
            <person name="Grundmann M."/>
            <person name="Rupp O."/>
            <person name="Lauersen K.J."/>
            <person name="Blifernez-Klassen O."/>
            <person name="Kalinowski J."/>
            <person name="Goesmann A."/>
            <person name="Mussgnug J.H."/>
            <person name="Kruse O."/>
        </authorList>
    </citation>
    <scope>NUCLEOTIDE SEQUENCE [LARGE SCALE GENOMIC DNA]</scope>
    <source>
        <strain evidence="1 2">SAG 48.87</strain>
    </source>
</reference>
<name>A0A0D2JXG4_9CHLO</name>
<gene>
    <name evidence="1" type="ORF">MNEG_4639</name>
</gene>
<dbReference type="PANTHER" id="PTHR19879:SF9">
    <property type="entry name" value="TRANSCRIPTION INITIATION FACTOR TFIID SUBUNIT 5"/>
    <property type="match status" value="1"/>
</dbReference>
<dbReference type="InterPro" id="IPR015943">
    <property type="entry name" value="WD40/YVTN_repeat-like_dom_sf"/>
</dbReference>
<dbReference type="Pfam" id="PF00400">
    <property type="entry name" value="WD40"/>
    <property type="match status" value="1"/>
</dbReference>
<sequence length="268" mass="28252">MDGSVTVLDADSGAVLAGSRPHTKYVVRACFDPLAGGVIATASFDQSCCLLRLVAGAAGGLELQLMRQVQYGAAVQDVAFLPPPRSALAPAAAAATPAGGGCSGAGEGEGASRVLVAVREAGCLWSLDAGSGEDLPHIPLHGRDDDHLKISPMRLALSPCGRYLLVALDGPRLLVLRTADWSRLRAIYGLNVPQYHNHAVAWHHDAAYVYASAENASVHVYHVGTGKLAARLEGRHRVNVRDLNVDWGRNLLATCSFDKSVKVFGCQQ</sequence>
<proteinExistence type="predicted"/>
<keyword evidence="2" id="KW-1185">Reference proteome</keyword>
<evidence type="ECO:0000313" key="1">
    <source>
        <dbReference type="EMBL" id="KIZ03323.1"/>
    </source>
</evidence>
<dbReference type="KEGG" id="mng:MNEG_4639"/>
<dbReference type="STRING" id="145388.A0A0D2JXG4"/>
<dbReference type="SUPFAM" id="SSF50978">
    <property type="entry name" value="WD40 repeat-like"/>
    <property type="match status" value="1"/>
</dbReference>